<dbReference type="eggNOG" id="COG1017">
    <property type="taxonomic scope" value="Bacteria"/>
</dbReference>
<dbReference type="GO" id="GO:0046872">
    <property type="term" value="F:metal ion binding"/>
    <property type="evidence" value="ECO:0007669"/>
    <property type="project" value="UniProtKB-KW"/>
</dbReference>
<evidence type="ECO:0000256" key="11">
    <source>
        <dbReference type="ARBA" id="ARBA00023004"/>
    </source>
</evidence>
<evidence type="ECO:0000256" key="7">
    <source>
        <dbReference type="ARBA" id="ARBA00022723"/>
    </source>
</evidence>
<evidence type="ECO:0000256" key="2">
    <source>
        <dbReference type="ARBA" id="ARBA00008414"/>
    </source>
</evidence>
<evidence type="ECO:0000256" key="14">
    <source>
        <dbReference type="ARBA" id="ARBA00049433"/>
    </source>
</evidence>
<evidence type="ECO:0000256" key="12">
    <source>
        <dbReference type="ARBA" id="ARBA00023027"/>
    </source>
</evidence>
<dbReference type="Gene3D" id="1.10.490.10">
    <property type="entry name" value="Globins"/>
    <property type="match status" value="1"/>
</dbReference>
<comment type="similarity">
    <text evidence="1 15">In the C-terminal section; belongs to the flavoprotein pyridine nucleotide cytochrome reductase family.</text>
</comment>
<evidence type="ECO:0000313" key="19">
    <source>
        <dbReference type="Proteomes" id="UP000028875"/>
    </source>
</evidence>
<accession>A0A024QHK7</accession>
<reference evidence="18 19" key="1">
    <citation type="submission" date="2014-03" db="EMBL/GenBank/DDBJ databases">
        <authorList>
            <person name="Urmite Genomes U."/>
        </authorList>
    </citation>
    <scope>NUCLEOTIDE SEQUENCE [LARGE SCALE GENOMIC DNA]</scope>
    <source>
        <strain evidence="18 19">Vm-5</strain>
    </source>
</reference>
<comment type="similarity">
    <text evidence="2 15">Belongs to the globin family. Two-domain flavohemoproteins subfamily.</text>
</comment>
<evidence type="ECO:0000256" key="8">
    <source>
        <dbReference type="ARBA" id="ARBA00022827"/>
    </source>
</evidence>
<organism evidence="18 19">
    <name type="scientific">Virgibacillus massiliensis</name>
    <dbReference type="NCBI Taxonomy" id="1462526"/>
    <lineage>
        <taxon>Bacteria</taxon>
        <taxon>Bacillati</taxon>
        <taxon>Bacillota</taxon>
        <taxon>Bacilli</taxon>
        <taxon>Bacillales</taxon>
        <taxon>Bacillaceae</taxon>
        <taxon>Virgibacillus</taxon>
    </lineage>
</organism>
<dbReference type="InterPro" id="IPR008333">
    <property type="entry name" value="Cbr1-like_FAD-bd_dom"/>
</dbReference>
<keyword evidence="10 15" id="KW-0560">Oxidoreductase</keyword>
<protein>
    <recommendedName>
        <fullName evidence="15">Flavohemoprotein</fullName>
    </recommendedName>
    <alternativeName>
        <fullName evidence="15">Flavohemoglobin</fullName>
    </alternativeName>
    <alternativeName>
        <fullName evidence="15">Hemoglobin-like protein</fullName>
    </alternativeName>
    <alternativeName>
        <fullName evidence="15">Nitric oxide dioxygenase</fullName>
        <shortName evidence="15">NO oxygenase</shortName>
        <shortName evidence="15">NOD</shortName>
        <ecNumber evidence="15">1.14.12.17</ecNumber>
    </alternativeName>
</protein>
<dbReference type="FunFam" id="1.10.490.10:FF:000003">
    <property type="entry name" value="Flavohemoprotein"/>
    <property type="match status" value="1"/>
</dbReference>
<dbReference type="FunFam" id="3.40.50.80:FF:000010">
    <property type="entry name" value="Flavohemoprotein"/>
    <property type="match status" value="1"/>
</dbReference>
<dbReference type="SUPFAM" id="SSF46458">
    <property type="entry name" value="Globin-like"/>
    <property type="match status" value="1"/>
</dbReference>
<dbReference type="AlphaFoldDB" id="A0A024QHK7"/>
<dbReference type="Pfam" id="PF00970">
    <property type="entry name" value="FAD_binding_6"/>
    <property type="match status" value="1"/>
</dbReference>
<comment type="catalytic activity">
    <reaction evidence="14 15">
        <text>2 nitric oxide + NADPH + 2 O2 = 2 nitrate + NADP(+) + H(+)</text>
        <dbReference type="Rhea" id="RHEA:19465"/>
        <dbReference type="ChEBI" id="CHEBI:15378"/>
        <dbReference type="ChEBI" id="CHEBI:15379"/>
        <dbReference type="ChEBI" id="CHEBI:16480"/>
        <dbReference type="ChEBI" id="CHEBI:17632"/>
        <dbReference type="ChEBI" id="CHEBI:57783"/>
        <dbReference type="ChEBI" id="CHEBI:58349"/>
        <dbReference type="EC" id="1.14.12.17"/>
    </reaction>
</comment>
<dbReference type="InterPro" id="IPR017927">
    <property type="entry name" value="FAD-bd_FR_type"/>
</dbReference>
<dbReference type="GO" id="GO:0071500">
    <property type="term" value="P:cellular response to nitrosative stress"/>
    <property type="evidence" value="ECO:0007669"/>
    <property type="project" value="TreeGrafter"/>
</dbReference>
<proteinExistence type="inferred from homology"/>
<keyword evidence="8 15" id="KW-0274">FAD</keyword>
<feature type="binding site" evidence="15">
    <location>
        <begin position="396"/>
        <end position="399"/>
    </location>
    <ligand>
        <name>FAD</name>
        <dbReference type="ChEBI" id="CHEBI:57692"/>
    </ligand>
</feature>
<dbReference type="RefSeq" id="WP_038247399.1">
    <property type="nucleotide sequence ID" value="NZ_BNER01000005.1"/>
</dbReference>
<comment type="cofactor">
    <cofactor evidence="15">
        <name>heme b</name>
        <dbReference type="ChEBI" id="CHEBI:60344"/>
    </cofactor>
    <text evidence="15">Binds 1 heme b (iron(II)-protoporphyrin IX) group per subunit.</text>
</comment>
<dbReference type="EC" id="1.14.12.17" evidence="15"/>
<dbReference type="PROSITE" id="PS51384">
    <property type="entry name" value="FAD_FR"/>
    <property type="match status" value="1"/>
</dbReference>
<feature type="binding site" evidence="15">
    <location>
        <position position="196"/>
    </location>
    <ligand>
        <name>FAD</name>
        <dbReference type="ChEBI" id="CHEBI:57692"/>
    </ligand>
</feature>
<evidence type="ECO:0000256" key="15">
    <source>
        <dbReference type="HAMAP-Rule" id="MF_01252"/>
    </source>
</evidence>
<dbReference type="Pfam" id="PF00175">
    <property type="entry name" value="NAD_binding_1"/>
    <property type="match status" value="1"/>
</dbReference>
<comment type="domain">
    <text evidence="15">Consists of two distinct domains; an N-terminal heme-containing oxygen-binding domain and a C-terminal reductase domain with binding sites for FAD and NAD(P)H.</text>
</comment>
<evidence type="ECO:0000256" key="6">
    <source>
        <dbReference type="ARBA" id="ARBA00022630"/>
    </source>
</evidence>
<name>A0A024QHK7_9BACI</name>
<keyword evidence="11 15" id="KW-0408">Iron</keyword>
<evidence type="ECO:0000259" key="16">
    <source>
        <dbReference type="PROSITE" id="PS01033"/>
    </source>
</evidence>
<dbReference type="InterPro" id="IPR012292">
    <property type="entry name" value="Globin/Proto"/>
</dbReference>
<evidence type="ECO:0000256" key="3">
    <source>
        <dbReference type="ARBA" id="ARBA00022448"/>
    </source>
</evidence>
<keyword evidence="15" id="KW-0216">Detoxification</keyword>
<dbReference type="InterPro" id="IPR023950">
    <property type="entry name" value="Hmp"/>
</dbReference>
<feature type="active site" description="Charge relay system" evidence="15">
    <location>
        <position position="101"/>
    </location>
</feature>
<dbReference type="GO" id="GO:0008941">
    <property type="term" value="F:nitric oxide dioxygenase NAD(P)H activity"/>
    <property type="evidence" value="ECO:0007669"/>
    <property type="project" value="UniProtKB-UniRule"/>
</dbReference>
<dbReference type="NCBIfam" id="NF009805">
    <property type="entry name" value="PRK13289.1"/>
    <property type="match status" value="1"/>
</dbReference>
<dbReference type="InterPro" id="IPR001709">
    <property type="entry name" value="Flavoprot_Pyr_Nucl_cyt_Rdtase"/>
</dbReference>
<dbReference type="STRING" id="1462526.BN990_04392"/>
<dbReference type="PRINTS" id="PR00410">
    <property type="entry name" value="PHEHYDRXLASE"/>
</dbReference>
<dbReference type="SUPFAM" id="SSF63380">
    <property type="entry name" value="Riboflavin synthase domain-like"/>
    <property type="match status" value="1"/>
</dbReference>
<keyword evidence="3 15" id="KW-0813">Transport</keyword>
<evidence type="ECO:0000256" key="9">
    <source>
        <dbReference type="ARBA" id="ARBA00022857"/>
    </source>
</evidence>
<evidence type="ECO:0000256" key="4">
    <source>
        <dbReference type="ARBA" id="ARBA00022617"/>
    </source>
</evidence>
<keyword evidence="5 15" id="KW-0561">Oxygen transport</keyword>
<comment type="caution">
    <text evidence="15">Lacks conserved residue(s) required for the propagation of feature annotation.</text>
</comment>
<dbReference type="InterPro" id="IPR017938">
    <property type="entry name" value="Riboflavin_synthase-like_b-brl"/>
</dbReference>
<dbReference type="GO" id="GO:0046210">
    <property type="term" value="P:nitric oxide catabolic process"/>
    <property type="evidence" value="ECO:0007669"/>
    <property type="project" value="TreeGrafter"/>
</dbReference>
<dbReference type="Gene3D" id="2.40.30.10">
    <property type="entry name" value="Translation factors"/>
    <property type="match status" value="1"/>
</dbReference>
<comment type="function">
    <text evidence="15">Is involved in NO detoxification in an aerobic process, termed nitric oxide dioxygenase (NOD) reaction that utilizes O(2) and NAD(P)H to convert NO to nitrate, which protects the bacterium from various noxious nitrogen compounds. Therefore, plays a central role in the inducible response to nitrosative stress.</text>
</comment>
<dbReference type="GO" id="GO:0005344">
    <property type="term" value="F:oxygen carrier activity"/>
    <property type="evidence" value="ECO:0007669"/>
    <property type="project" value="UniProtKB-UniRule"/>
</dbReference>
<feature type="binding site" description="proximal binding residue" evidence="15">
    <location>
        <position position="91"/>
    </location>
    <ligand>
        <name>heme b</name>
        <dbReference type="ChEBI" id="CHEBI:60344"/>
    </ligand>
    <ligandPart>
        <name>Fe</name>
        <dbReference type="ChEBI" id="CHEBI:18248"/>
    </ligandPart>
</feature>
<comment type="caution">
    <text evidence="18">The sequence shown here is derived from an EMBL/GenBank/DDBJ whole genome shotgun (WGS) entry which is preliminary data.</text>
</comment>
<feature type="region of interest" description="Reductase" evidence="15">
    <location>
        <begin position="155"/>
        <end position="405"/>
    </location>
</feature>
<evidence type="ECO:0000256" key="10">
    <source>
        <dbReference type="ARBA" id="ARBA00023002"/>
    </source>
</evidence>
<feature type="site" description="Influences the redox potential of the prosthetic heme and FAD groups" evidence="15">
    <location>
        <position position="90"/>
    </location>
</feature>
<dbReference type="PROSITE" id="PS01033">
    <property type="entry name" value="GLOBIN"/>
    <property type="match status" value="1"/>
</dbReference>
<evidence type="ECO:0000256" key="5">
    <source>
        <dbReference type="ARBA" id="ARBA00022621"/>
    </source>
</evidence>
<dbReference type="OrthoDB" id="9801223at2"/>
<dbReference type="PANTHER" id="PTHR43396:SF3">
    <property type="entry name" value="FLAVOHEMOPROTEIN"/>
    <property type="match status" value="1"/>
</dbReference>
<gene>
    <name evidence="15 18" type="primary">hmp</name>
    <name evidence="18" type="ORF">BN990_04392</name>
</gene>
<sequence>MTNATESLDKRTIDVIKATVPVLQEHGEKITKQFYRLMLANHPELNNIFNQTNQQKGAQSKALANTIYAAAANIEHLEEIVPHIKQIAHKHTSINIKAEQYPIVGKYLLLAIKEVLGDTANEEILKAWEMAYNVIAEMFITIETEMYEQTQQKIGGWVGYRDFTVIKKVVESEVITSFYLKPTDGLPIPKYRPGQYITIKAQIEDEPFDHLRQYSLSTAPNAEFYRISVKREPGNAYPKGIVSNFLHTTIHEGSILPISAPAGDFTLDSECQTPLVLISGGVGFTPLMSMLETVIEKQPHRQVIFIHAARSAKHHAMKDRVKNLTKEYANITNYVVYGNDHDDCDKHGHIDYEWLHRVIPTTNASFYVCGPNGFMQTILRILRKMEVKDGAIHYETFGPSADISA</sequence>
<dbReference type="PRINTS" id="PR00371">
    <property type="entry name" value="FPNCR"/>
</dbReference>
<evidence type="ECO:0000259" key="17">
    <source>
        <dbReference type="PROSITE" id="PS51384"/>
    </source>
</evidence>
<feature type="site" description="Involved in heme-bound ligand stabilization and O-O bond activation" evidence="15">
    <location>
        <position position="35"/>
    </location>
</feature>
<dbReference type="EMBL" id="CCDP010000004">
    <property type="protein sequence ID" value="CDQ42013.1"/>
    <property type="molecule type" value="Genomic_DNA"/>
</dbReference>
<feature type="binding site" evidence="15">
    <location>
        <begin position="212"/>
        <end position="215"/>
    </location>
    <ligand>
        <name>FAD</name>
        <dbReference type="ChEBI" id="CHEBI:57692"/>
    </ligand>
</feature>
<dbReference type="GO" id="GO:0009636">
    <property type="term" value="P:response to toxic substance"/>
    <property type="evidence" value="ECO:0007669"/>
    <property type="project" value="UniProtKB-KW"/>
</dbReference>
<feature type="domain" description="Globin" evidence="16">
    <location>
        <begin position="7"/>
        <end position="144"/>
    </location>
</feature>
<dbReference type="Proteomes" id="UP000028875">
    <property type="component" value="Unassembled WGS sequence"/>
</dbReference>
<dbReference type="PANTHER" id="PTHR43396">
    <property type="entry name" value="FLAVOHEMOPROTEIN"/>
    <property type="match status" value="1"/>
</dbReference>
<feature type="active site" description="Charge relay system" evidence="15">
    <location>
        <position position="143"/>
    </location>
</feature>
<dbReference type="HAMAP" id="MF_01252">
    <property type="entry name" value="Hmp"/>
    <property type="match status" value="1"/>
</dbReference>
<dbReference type="InterPro" id="IPR000971">
    <property type="entry name" value="Globin"/>
</dbReference>
<dbReference type="InterPro" id="IPR001433">
    <property type="entry name" value="OxRdtase_FAD/NAD-bd"/>
</dbReference>
<feature type="domain" description="FAD-binding FR-type" evidence="17">
    <location>
        <begin position="158"/>
        <end position="268"/>
    </location>
</feature>
<feature type="site" description="Influences the redox potential of the prosthetic heme and FAD groups" evidence="15">
    <location>
        <position position="395"/>
    </location>
</feature>
<keyword evidence="12 15" id="KW-0520">NAD</keyword>
<keyword evidence="9 15" id="KW-0521">NADP</keyword>
<dbReference type="SUPFAM" id="SSF52343">
    <property type="entry name" value="Ferredoxin reductase-like, C-terminal NADP-linked domain"/>
    <property type="match status" value="1"/>
</dbReference>
<comment type="cofactor">
    <cofactor evidence="15">
        <name>FAD</name>
        <dbReference type="ChEBI" id="CHEBI:57692"/>
    </cofactor>
    <text evidence="15">Binds 1 FAD per subunit.</text>
</comment>
<keyword evidence="6 15" id="KW-0285">Flavoprotein</keyword>
<comment type="catalytic activity">
    <reaction evidence="13 15">
        <text>2 nitric oxide + NADH + 2 O2 = 2 nitrate + NAD(+) + H(+)</text>
        <dbReference type="Rhea" id="RHEA:19469"/>
        <dbReference type="ChEBI" id="CHEBI:15378"/>
        <dbReference type="ChEBI" id="CHEBI:15379"/>
        <dbReference type="ChEBI" id="CHEBI:16480"/>
        <dbReference type="ChEBI" id="CHEBI:17632"/>
        <dbReference type="ChEBI" id="CHEBI:57540"/>
        <dbReference type="ChEBI" id="CHEBI:57945"/>
        <dbReference type="EC" id="1.14.12.17"/>
    </reaction>
</comment>
<keyword evidence="4 15" id="KW-0349">Heme</keyword>
<dbReference type="InterPro" id="IPR039261">
    <property type="entry name" value="FNR_nucleotide-bd"/>
</dbReference>
<dbReference type="Pfam" id="PF00042">
    <property type="entry name" value="Globin"/>
    <property type="match status" value="1"/>
</dbReference>
<keyword evidence="7 15" id="KW-0479">Metal-binding</keyword>
<dbReference type="eggNOG" id="COG1018">
    <property type="taxonomic scope" value="Bacteria"/>
</dbReference>
<dbReference type="InterPro" id="IPR009050">
    <property type="entry name" value="Globin-like_sf"/>
</dbReference>
<dbReference type="CDD" id="cd14777">
    <property type="entry name" value="Yhb1-globin-like"/>
    <property type="match status" value="1"/>
</dbReference>
<dbReference type="CDD" id="cd06184">
    <property type="entry name" value="flavohem_like_fad_nad_binding"/>
    <property type="match status" value="1"/>
</dbReference>
<evidence type="ECO:0000256" key="13">
    <source>
        <dbReference type="ARBA" id="ARBA00048649"/>
    </source>
</evidence>
<evidence type="ECO:0000256" key="1">
    <source>
        <dbReference type="ARBA" id="ARBA00006401"/>
    </source>
</evidence>
<keyword evidence="18" id="KW-0223">Dioxygenase</keyword>
<dbReference type="GO" id="GO:0071949">
    <property type="term" value="F:FAD binding"/>
    <property type="evidence" value="ECO:0007669"/>
    <property type="project" value="InterPro"/>
</dbReference>
<evidence type="ECO:0000313" key="18">
    <source>
        <dbReference type="EMBL" id="CDQ42013.1"/>
    </source>
</evidence>
<dbReference type="GO" id="GO:0019825">
    <property type="term" value="F:oxygen binding"/>
    <property type="evidence" value="ECO:0007669"/>
    <property type="project" value="InterPro"/>
</dbReference>
<dbReference type="Gene3D" id="3.40.50.80">
    <property type="entry name" value="Nucleotide-binding domain of ferredoxin-NADP reductase (FNR) module"/>
    <property type="match status" value="1"/>
</dbReference>
<dbReference type="FunFam" id="2.40.30.10:FF:000034">
    <property type="entry name" value="Flavohemoprotein"/>
    <property type="match status" value="1"/>
</dbReference>
<keyword evidence="19" id="KW-1185">Reference proteome</keyword>
<dbReference type="GO" id="GO:0020037">
    <property type="term" value="F:heme binding"/>
    <property type="evidence" value="ECO:0007669"/>
    <property type="project" value="InterPro"/>
</dbReference>
<reference evidence="19" key="2">
    <citation type="submission" date="2014-05" db="EMBL/GenBank/DDBJ databases">
        <title>Draft genome sequence of Virgibacillus massiliensis Vm-5.</title>
        <authorList>
            <person name="Khelaifia S."/>
            <person name="Croce O."/>
            <person name="Lagier J.C."/>
            <person name="Raoult D."/>
        </authorList>
    </citation>
    <scope>NUCLEOTIDE SEQUENCE [LARGE SCALE GENOMIC DNA]</scope>
    <source>
        <strain evidence="19">Vm-5</strain>
    </source>
</reference>